<reference evidence="8 9" key="1">
    <citation type="journal article" date="2019" name="Int. J. Syst. Evol. Microbiol.">
        <title>The Global Catalogue of Microorganisms (GCM) 10K type strain sequencing project: providing services to taxonomists for standard genome sequencing and annotation.</title>
        <authorList>
            <consortium name="The Broad Institute Genomics Platform"/>
            <consortium name="The Broad Institute Genome Sequencing Center for Infectious Disease"/>
            <person name="Wu L."/>
            <person name="Ma J."/>
        </authorList>
    </citation>
    <scope>NUCLEOTIDE SEQUENCE [LARGE SCALE GENOMIC DNA]</scope>
    <source>
        <strain evidence="8 9">CGMCC 1.12237</strain>
    </source>
</reference>
<keyword evidence="2" id="KW-1003">Cell membrane</keyword>
<accession>A0ABD5R8J6</accession>
<feature type="transmembrane region" description="Helical" evidence="7">
    <location>
        <begin position="317"/>
        <end position="339"/>
    </location>
</feature>
<name>A0ABD5R8J6_9EURY</name>
<evidence type="ECO:0000313" key="9">
    <source>
        <dbReference type="Proteomes" id="UP001596201"/>
    </source>
</evidence>
<keyword evidence="4 7" id="KW-1133">Transmembrane helix</keyword>
<dbReference type="Proteomes" id="UP001596201">
    <property type="component" value="Unassembled WGS sequence"/>
</dbReference>
<dbReference type="GO" id="GO:0005886">
    <property type="term" value="C:plasma membrane"/>
    <property type="evidence" value="ECO:0007669"/>
    <property type="project" value="UniProtKB-SubCell"/>
</dbReference>
<evidence type="ECO:0000256" key="7">
    <source>
        <dbReference type="SAM" id="Phobius"/>
    </source>
</evidence>
<sequence length="442" mass="46156">MSDSGVEPEAPAESESPEQTGWRRQLQRLVDASAFERLAISVAALVLAVLVGAVIILVSGRIATCQTAAATYFGLGFCYDPIEVYLVLFNGALGNPFALGEPALFAEGWGFYNFGLALTLKETTLLVFTGLSVAVAFRAGLFNIGTQGQLVLGALATGLFALYVSRAVPSGMIGGLIVIPTSILVGAVVGGLYGAIPGALKAYADANEVITTIMLNFIAAQVAFVVVSEYFRNPDSQVVETTPLADFATILPVSSFLPFGFPASGDFSLLALAFAFLLVAAIFYLLERTSFGYDLRTSGIQPEAAEYGGVDAKRTTVASMFLSGALGGIGGAVWVLMVIGKWQAGVPALGFDGITVSILAGNNPLGVFPAALLFGTLKSGSVAVQFQTGVPKQLVGVLRGLIILFVAMPEFFRLLGRNVIDLRPERPATATDGGRIGGEDDE</sequence>
<evidence type="ECO:0000313" key="8">
    <source>
        <dbReference type="EMBL" id="MFC5366304.1"/>
    </source>
</evidence>
<feature type="region of interest" description="Disordered" evidence="6">
    <location>
        <begin position="1"/>
        <end position="21"/>
    </location>
</feature>
<feature type="transmembrane region" description="Helical" evidence="7">
    <location>
        <begin position="123"/>
        <end position="141"/>
    </location>
</feature>
<feature type="transmembrane region" description="Helical" evidence="7">
    <location>
        <begin position="38"/>
        <end position="58"/>
    </location>
</feature>
<evidence type="ECO:0000256" key="3">
    <source>
        <dbReference type="ARBA" id="ARBA00022692"/>
    </source>
</evidence>
<dbReference type="RefSeq" id="WP_227228344.1">
    <property type="nucleotide sequence ID" value="NZ_JAJCVJ010000001.1"/>
</dbReference>
<organism evidence="8 9">
    <name type="scientific">Salinirubrum litoreum</name>
    <dbReference type="NCBI Taxonomy" id="1126234"/>
    <lineage>
        <taxon>Archaea</taxon>
        <taxon>Methanobacteriati</taxon>
        <taxon>Methanobacteriota</taxon>
        <taxon>Stenosarchaea group</taxon>
        <taxon>Halobacteria</taxon>
        <taxon>Halobacteriales</taxon>
        <taxon>Haloferacaceae</taxon>
        <taxon>Salinirubrum</taxon>
    </lineage>
</organism>
<evidence type="ECO:0000256" key="1">
    <source>
        <dbReference type="ARBA" id="ARBA00004651"/>
    </source>
</evidence>
<evidence type="ECO:0000256" key="5">
    <source>
        <dbReference type="ARBA" id="ARBA00023136"/>
    </source>
</evidence>
<comment type="subcellular location">
    <subcellularLocation>
        <location evidence="1">Cell membrane</location>
        <topology evidence="1">Multi-pass membrane protein</topology>
    </subcellularLocation>
</comment>
<gene>
    <name evidence="8" type="ORF">ACFPJ5_05090</name>
</gene>
<evidence type="ECO:0000256" key="4">
    <source>
        <dbReference type="ARBA" id="ARBA00022989"/>
    </source>
</evidence>
<dbReference type="EMBL" id="JBHSKX010000001">
    <property type="protein sequence ID" value="MFC5366304.1"/>
    <property type="molecule type" value="Genomic_DNA"/>
</dbReference>
<feature type="transmembrane region" description="Helical" evidence="7">
    <location>
        <begin position="267"/>
        <end position="286"/>
    </location>
</feature>
<evidence type="ECO:0000256" key="6">
    <source>
        <dbReference type="SAM" id="MobiDB-lite"/>
    </source>
</evidence>
<feature type="transmembrane region" description="Helical" evidence="7">
    <location>
        <begin position="176"/>
        <end position="197"/>
    </location>
</feature>
<dbReference type="PANTHER" id="PTHR47089">
    <property type="entry name" value="ABC TRANSPORTER, PERMEASE PROTEIN"/>
    <property type="match status" value="1"/>
</dbReference>
<dbReference type="CDD" id="cd06580">
    <property type="entry name" value="TM_PBP1_transp_TpRbsC_like"/>
    <property type="match status" value="1"/>
</dbReference>
<evidence type="ECO:0000256" key="2">
    <source>
        <dbReference type="ARBA" id="ARBA00022475"/>
    </source>
</evidence>
<dbReference type="InterPro" id="IPR001851">
    <property type="entry name" value="ABC_transp_permease"/>
</dbReference>
<keyword evidence="5 7" id="KW-0472">Membrane</keyword>
<proteinExistence type="predicted"/>
<keyword evidence="9" id="KW-1185">Reference proteome</keyword>
<protein>
    <submittedName>
        <fullName evidence="8">ABC transporter permease</fullName>
    </submittedName>
</protein>
<dbReference type="AlphaFoldDB" id="A0ABD5R8J6"/>
<comment type="caution">
    <text evidence="8">The sequence shown here is derived from an EMBL/GenBank/DDBJ whole genome shotgun (WGS) entry which is preliminary data.</text>
</comment>
<feature type="transmembrane region" description="Helical" evidence="7">
    <location>
        <begin position="209"/>
        <end position="231"/>
    </location>
</feature>
<feature type="transmembrane region" description="Helical" evidence="7">
    <location>
        <begin position="396"/>
        <end position="416"/>
    </location>
</feature>
<feature type="transmembrane region" description="Helical" evidence="7">
    <location>
        <begin position="147"/>
        <end position="164"/>
    </location>
</feature>
<dbReference type="PANTHER" id="PTHR47089:SF1">
    <property type="entry name" value="GUANOSINE ABC TRANSPORTER PERMEASE PROTEIN NUPP"/>
    <property type="match status" value="1"/>
</dbReference>
<keyword evidence="3 7" id="KW-0812">Transmembrane</keyword>
<dbReference type="Pfam" id="PF02653">
    <property type="entry name" value="BPD_transp_2"/>
    <property type="match status" value="1"/>
</dbReference>